<dbReference type="Pfam" id="PF06013">
    <property type="entry name" value="WXG100"/>
    <property type="match status" value="1"/>
</dbReference>
<dbReference type="InterPro" id="IPR041325">
    <property type="entry name" value="Gln_deamidase_2"/>
</dbReference>
<proteinExistence type="predicted"/>
<gene>
    <name evidence="2" type="ORF">SE18_20515</name>
</gene>
<dbReference type="Proteomes" id="UP000050277">
    <property type="component" value="Unassembled WGS sequence"/>
</dbReference>
<comment type="caution">
    <text evidence="2">The sequence shown here is derived from an EMBL/GenBank/DDBJ whole genome shotgun (WGS) entry which is preliminary data.</text>
</comment>
<dbReference type="RefSeq" id="WP_054536331.1">
    <property type="nucleotide sequence ID" value="NZ_LGKP01000032.1"/>
</dbReference>
<dbReference type="SUPFAM" id="SSF140453">
    <property type="entry name" value="EsxAB dimer-like"/>
    <property type="match status" value="1"/>
</dbReference>
<name>A0A0P6XF81_9CHLR</name>
<dbReference type="InterPro" id="IPR010310">
    <property type="entry name" value="T7SS_ESAT-6-like"/>
</dbReference>
<dbReference type="Gene3D" id="3.10.620.30">
    <property type="match status" value="1"/>
</dbReference>
<evidence type="ECO:0000259" key="1">
    <source>
        <dbReference type="Pfam" id="PF18626"/>
    </source>
</evidence>
<dbReference type="Gene3D" id="1.10.287.1060">
    <property type="entry name" value="ESAT-6-like"/>
    <property type="match status" value="1"/>
</dbReference>
<organism evidence="2 3">
    <name type="scientific">Herpetosiphon geysericola</name>
    <dbReference type="NCBI Taxonomy" id="70996"/>
    <lineage>
        <taxon>Bacteria</taxon>
        <taxon>Bacillati</taxon>
        <taxon>Chloroflexota</taxon>
        <taxon>Chloroflexia</taxon>
        <taxon>Herpetosiphonales</taxon>
        <taxon>Herpetosiphonaceae</taxon>
        <taxon>Herpetosiphon</taxon>
    </lineage>
</organism>
<accession>A0A0P6XF81</accession>
<dbReference type="STRING" id="70996.SE18_20515"/>
<sequence length="340" mass="38624">MPAPFVQIDYTIVDRIIQRFQKLHEQSQTIQASVCQTMASLRSSQWQGSAANACFQEFEHVVNPAFQRLLHALQGSVETTKAIRQIMADAEAEAAALFRDDFGPIALGGNRAMFVQEGGGATPTPTPPEPPLKLPFLQKLIDFILKAIEIWRNDRANGVQVNADESVSYADATLIFEDMANEPDIPFQFPYDGCYARAYLMGNRMVERYAFNQEHISKIFIFDTVLGDGLNELRIDQQFQYAGFGLVEWDYHVAPSIMVRDSQGNLQPIIIDPSLFDHPVTIEEWKQSMNFPNATIDIRVFSWYAPNWEVTPENQAQTDAITQERMQTYMDVCKEEGYCQ</sequence>
<dbReference type="OrthoDB" id="8417456at2"/>
<protein>
    <recommendedName>
        <fullName evidence="1">Protein glutaminase domain-containing protein</fullName>
    </recommendedName>
</protein>
<keyword evidence="3" id="KW-1185">Reference proteome</keyword>
<evidence type="ECO:0000313" key="2">
    <source>
        <dbReference type="EMBL" id="KPL81974.1"/>
    </source>
</evidence>
<dbReference type="AlphaFoldDB" id="A0A0P6XF81"/>
<feature type="domain" description="Protein glutaminase" evidence="1">
    <location>
        <begin position="175"/>
        <end position="289"/>
    </location>
</feature>
<dbReference type="InterPro" id="IPR036689">
    <property type="entry name" value="ESAT-6-like_sf"/>
</dbReference>
<evidence type="ECO:0000313" key="3">
    <source>
        <dbReference type="Proteomes" id="UP000050277"/>
    </source>
</evidence>
<reference evidence="2 3" key="1">
    <citation type="submission" date="2015-07" db="EMBL/GenBank/DDBJ databases">
        <title>Whole genome sequence of Herpetosiphon geysericola DSM 7119.</title>
        <authorList>
            <person name="Hemp J."/>
            <person name="Ward L.M."/>
            <person name="Pace L.A."/>
            <person name="Fischer W.W."/>
        </authorList>
    </citation>
    <scope>NUCLEOTIDE SEQUENCE [LARGE SCALE GENOMIC DNA]</scope>
    <source>
        <strain evidence="2 3">DSM 7119</strain>
    </source>
</reference>
<dbReference type="EMBL" id="LGKP01000032">
    <property type="protein sequence ID" value="KPL81974.1"/>
    <property type="molecule type" value="Genomic_DNA"/>
</dbReference>
<dbReference type="NCBIfam" id="TIGR03930">
    <property type="entry name" value="WXG100_ESAT6"/>
    <property type="match status" value="1"/>
</dbReference>
<dbReference type="Pfam" id="PF18626">
    <property type="entry name" value="Gln_deamidase_2"/>
    <property type="match status" value="1"/>
</dbReference>